<keyword evidence="4" id="KW-1185">Reference proteome</keyword>
<evidence type="ECO:0000256" key="2">
    <source>
        <dbReference type="SAM" id="MobiDB-lite"/>
    </source>
</evidence>
<dbReference type="AlphaFoldDB" id="A0AB34K2L8"/>
<feature type="compositionally biased region" description="Basic and acidic residues" evidence="2">
    <location>
        <begin position="213"/>
        <end position="230"/>
    </location>
</feature>
<name>A0AB34K2L8_PRYPA</name>
<evidence type="ECO:0000313" key="3">
    <source>
        <dbReference type="EMBL" id="KAL1528723.1"/>
    </source>
</evidence>
<feature type="compositionally biased region" description="Basic and acidic residues" evidence="2">
    <location>
        <begin position="39"/>
        <end position="55"/>
    </location>
</feature>
<organism evidence="3 4">
    <name type="scientific">Prymnesium parvum</name>
    <name type="common">Toxic golden alga</name>
    <dbReference type="NCBI Taxonomy" id="97485"/>
    <lineage>
        <taxon>Eukaryota</taxon>
        <taxon>Haptista</taxon>
        <taxon>Haptophyta</taxon>
        <taxon>Prymnesiophyceae</taxon>
        <taxon>Prymnesiales</taxon>
        <taxon>Prymnesiaceae</taxon>
        <taxon>Prymnesium</taxon>
    </lineage>
</organism>
<evidence type="ECO:0000313" key="4">
    <source>
        <dbReference type="Proteomes" id="UP001515480"/>
    </source>
</evidence>
<feature type="compositionally biased region" description="Low complexity" evidence="2">
    <location>
        <begin position="136"/>
        <end position="149"/>
    </location>
</feature>
<protein>
    <submittedName>
        <fullName evidence="3">Uncharacterized protein</fullName>
    </submittedName>
</protein>
<dbReference type="GO" id="GO:0005634">
    <property type="term" value="C:nucleus"/>
    <property type="evidence" value="ECO:0007669"/>
    <property type="project" value="TreeGrafter"/>
</dbReference>
<keyword evidence="1" id="KW-0175">Coiled coil</keyword>
<feature type="compositionally biased region" description="Basic and acidic residues" evidence="2">
    <location>
        <begin position="74"/>
        <end position="94"/>
    </location>
</feature>
<dbReference type="EMBL" id="JBGBPQ010000002">
    <property type="protein sequence ID" value="KAL1528723.1"/>
    <property type="molecule type" value="Genomic_DNA"/>
</dbReference>
<proteinExistence type="predicted"/>
<dbReference type="Proteomes" id="UP001515480">
    <property type="component" value="Unassembled WGS sequence"/>
</dbReference>
<comment type="caution">
    <text evidence="3">The sequence shown here is derived from an EMBL/GenBank/DDBJ whole genome shotgun (WGS) entry which is preliminary data.</text>
</comment>
<feature type="region of interest" description="Disordered" evidence="2">
    <location>
        <begin position="36"/>
        <end position="94"/>
    </location>
</feature>
<dbReference type="PANTHER" id="PTHR15885:SF1">
    <property type="entry name" value="COILED-COIL DOMAIN-CONTAINING PROTEIN 174"/>
    <property type="match status" value="1"/>
</dbReference>
<gene>
    <name evidence="3" type="ORF">AB1Y20_010056</name>
</gene>
<feature type="region of interest" description="Disordered" evidence="2">
    <location>
        <begin position="131"/>
        <end position="348"/>
    </location>
</feature>
<feature type="compositionally biased region" description="Acidic residues" evidence="2">
    <location>
        <begin position="238"/>
        <end position="248"/>
    </location>
</feature>
<evidence type="ECO:0000256" key="1">
    <source>
        <dbReference type="ARBA" id="ARBA00023054"/>
    </source>
</evidence>
<dbReference type="PANTHER" id="PTHR15885">
    <property type="entry name" value="COILED-COIL DOMAIN-CONTAINING PROTEIN 174"/>
    <property type="match status" value="1"/>
</dbReference>
<dbReference type="InterPro" id="IPR025066">
    <property type="entry name" value="CCDC174-like"/>
</dbReference>
<feature type="compositionally biased region" description="Pro residues" evidence="2">
    <location>
        <begin position="287"/>
        <end position="326"/>
    </location>
</feature>
<sequence length="410" mass="45381">MSLGWLTESSLMPKRPKQIEEVGKASMVDLRAAMYQSEETLHQADDGQRAEEQQRRAKRRASQDALSASLKNRGVSDRDAADLAHERDTAERVEASLRRKAAEYEALMRRGESDGSNDNCLVDFEWKQLAGSGADPQFAPPSQRAAQPASKEARPPPPREAGDDLLPANAAERARMTQRGAASEAEKRHLVQVAEETDGKRLSVAQSKAKRLRAQEERRAMLRLRQEARLRASSSAQEDADAPGEEEQCTQPAEEARSRDGAATQLAQHPQLPPPPPPTGGYNPQYLWPPPQQTLPPPIPPYFPPAHYAMPPPSLPFPPPPPPPPRQSSAPSDGPPFYPYTADQQQDHVSEEAMRALGLPTSFHDAHAERLQKEEAFEAEEAEYARAQAEHAARVQACWDRFGPYGQPQY</sequence>
<accession>A0AB34K2L8</accession>
<reference evidence="3 4" key="1">
    <citation type="journal article" date="2024" name="Science">
        <title>Giant polyketide synthase enzymes in the biosynthesis of giant marine polyether toxins.</title>
        <authorList>
            <person name="Fallon T.R."/>
            <person name="Shende V.V."/>
            <person name="Wierzbicki I.H."/>
            <person name="Pendleton A.L."/>
            <person name="Watervoot N.F."/>
            <person name="Auber R.P."/>
            <person name="Gonzalez D.J."/>
            <person name="Wisecaver J.H."/>
            <person name="Moore B.S."/>
        </authorList>
    </citation>
    <scope>NUCLEOTIDE SEQUENCE [LARGE SCALE GENOMIC DNA]</scope>
    <source>
        <strain evidence="3 4">12B1</strain>
    </source>
</reference>